<accession>A0ACC1JB98</accession>
<name>A0ACC1JB98_9FUNG</name>
<dbReference type="EMBL" id="JANBPW010001290">
    <property type="protein sequence ID" value="KAJ1945188.1"/>
    <property type="molecule type" value="Genomic_DNA"/>
</dbReference>
<sequence length="384" mass="42591">MHGMHLDEHDEEGYEEVDINTPSAGYLLAMRGDDGSSDWNSDFSSPSSRHRSEDQPTTETMTIDPSASTRLQDRARGRGVLEAQQKIREQERCLRKINELRDMFLEIRPGIMRLLALELPDRGLQVGTLAFASATRDVMGSSEISVEEEELWELWREMEALLAVMDNENGMRPQVGESPISLRKKRAIMMAFCDWEQYSQYVQDAWARALEGIAQPYAANISRHSSTSTGLNRSKRSSASSVANNNSASPANSSGSSNWTTSRGITTGSSVSMRRRVQPRRRSVIGVAPESLHRIISEAERIKNMCVFHLGKMSQSWIEFMRRVELELETDEPLATGGEVEDGSEGDDEEDSVPSLSRQQMQQATSGQPILGSSGPGAYGSVAV</sequence>
<keyword evidence="2" id="KW-1185">Reference proteome</keyword>
<evidence type="ECO:0000313" key="2">
    <source>
        <dbReference type="Proteomes" id="UP001150603"/>
    </source>
</evidence>
<comment type="caution">
    <text evidence="1">The sequence shown here is derived from an EMBL/GenBank/DDBJ whole genome shotgun (WGS) entry which is preliminary data.</text>
</comment>
<organism evidence="1 2">
    <name type="scientific">Linderina macrospora</name>
    <dbReference type="NCBI Taxonomy" id="4868"/>
    <lineage>
        <taxon>Eukaryota</taxon>
        <taxon>Fungi</taxon>
        <taxon>Fungi incertae sedis</taxon>
        <taxon>Zoopagomycota</taxon>
        <taxon>Kickxellomycotina</taxon>
        <taxon>Kickxellomycetes</taxon>
        <taxon>Kickxellales</taxon>
        <taxon>Kickxellaceae</taxon>
        <taxon>Linderina</taxon>
    </lineage>
</organism>
<gene>
    <name evidence="1" type="ORF">FBU59_002382</name>
</gene>
<dbReference type="Proteomes" id="UP001150603">
    <property type="component" value="Unassembled WGS sequence"/>
</dbReference>
<evidence type="ECO:0000313" key="1">
    <source>
        <dbReference type="EMBL" id="KAJ1945188.1"/>
    </source>
</evidence>
<proteinExistence type="predicted"/>
<reference evidence="1" key="1">
    <citation type="submission" date="2022-07" db="EMBL/GenBank/DDBJ databases">
        <title>Phylogenomic reconstructions and comparative analyses of Kickxellomycotina fungi.</title>
        <authorList>
            <person name="Reynolds N.K."/>
            <person name="Stajich J.E."/>
            <person name="Barry K."/>
            <person name="Grigoriev I.V."/>
            <person name="Crous P."/>
            <person name="Smith M.E."/>
        </authorList>
    </citation>
    <scope>NUCLEOTIDE SEQUENCE</scope>
    <source>
        <strain evidence="1">NRRL 5244</strain>
    </source>
</reference>
<protein>
    <submittedName>
        <fullName evidence="1">Uncharacterized protein</fullName>
    </submittedName>
</protein>